<feature type="compositionally biased region" description="Basic and acidic residues" evidence="1">
    <location>
        <begin position="89"/>
        <end position="101"/>
    </location>
</feature>
<accession>A0AAV7LRP2</accession>
<gene>
    <name evidence="2" type="ORF">NDU88_004677</name>
</gene>
<keyword evidence="3" id="KW-1185">Reference proteome</keyword>
<protein>
    <submittedName>
        <fullName evidence="2">Uncharacterized protein</fullName>
    </submittedName>
</protein>
<evidence type="ECO:0000313" key="3">
    <source>
        <dbReference type="Proteomes" id="UP001066276"/>
    </source>
</evidence>
<feature type="compositionally biased region" description="Basic and acidic residues" evidence="1">
    <location>
        <begin position="11"/>
        <end position="24"/>
    </location>
</feature>
<evidence type="ECO:0000313" key="2">
    <source>
        <dbReference type="EMBL" id="KAJ1091558.1"/>
    </source>
</evidence>
<reference evidence="2" key="1">
    <citation type="journal article" date="2022" name="bioRxiv">
        <title>Sequencing and chromosome-scale assembly of the giantPleurodeles waltlgenome.</title>
        <authorList>
            <person name="Brown T."/>
            <person name="Elewa A."/>
            <person name="Iarovenko S."/>
            <person name="Subramanian E."/>
            <person name="Araus A.J."/>
            <person name="Petzold A."/>
            <person name="Susuki M."/>
            <person name="Suzuki K.-i.T."/>
            <person name="Hayashi T."/>
            <person name="Toyoda A."/>
            <person name="Oliveira C."/>
            <person name="Osipova E."/>
            <person name="Leigh N.D."/>
            <person name="Simon A."/>
            <person name="Yun M.H."/>
        </authorList>
    </citation>
    <scope>NUCLEOTIDE SEQUENCE</scope>
    <source>
        <strain evidence="2">20211129_DDA</strain>
        <tissue evidence="2">Liver</tissue>
    </source>
</reference>
<evidence type="ECO:0000256" key="1">
    <source>
        <dbReference type="SAM" id="MobiDB-lite"/>
    </source>
</evidence>
<sequence length="131" mass="14184">MKAAREAAAMHNKDWILKKIRGDGIDDGPIQEEHTGNRPCSTARDEEKPPSESKKQNSSKGGKKEAGELPEAGAPGPSMRAQANNGWVREAKGSRGTEPRGDTAPSDNRVKRFQVVRAEVPLEQCPSPDRG</sequence>
<feature type="region of interest" description="Disordered" evidence="1">
    <location>
        <begin position="1"/>
        <end position="131"/>
    </location>
</feature>
<organism evidence="2 3">
    <name type="scientific">Pleurodeles waltl</name>
    <name type="common">Iberian ribbed newt</name>
    <dbReference type="NCBI Taxonomy" id="8319"/>
    <lineage>
        <taxon>Eukaryota</taxon>
        <taxon>Metazoa</taxon>
        <taxon>Chordata</taxon>
        <taxon>Craniata</taxon>
        <taxon>Vertebrata</taxon>
        <taxon>Euteleostomi</taxon>
        <taxon>Amphibia</taxon>
        <taxon>Batrachia</taxon>
        <taxon>Caudata</taxon>
        <taxon>Salamandroidea</taxon>
        <taxon>Salamandridae</taxon>
        <taxon>Pleurodelinae</taxon>
        <taxon>Pleurodeles</taxon>
    </lineage>
</organism>
<feature type="compositionally biased region" description="Basic and acidic residues" evidence="1">
    <location>
        <begin position="43"/>
        <end position="55"/>
    </location>
</feature>
<dbReference type="Proteomes" id="UP001066276">
    <property type="component" value="Chromosome 11"/>
</dbReference>
<comment type="caution">
    <text evidence="2">The sequence shown here is derived from an EMBL/GenBank/DDBJ whole genome shotgun (WGS) entry which is preliminary data.</text>
</comment>
<dbReference type="EMBL" id="JANPWB010000015">
    <property type="protein sequence ID" value="KAJ1091558.1"/>
    <property type="molecule type" value="Genomic_DNA"/>
</dbReference>
<proteinExistence type="predicted"/>
<dbReference type="AlphaFoldDB" id="A0AAV7LRP2"/>
<name>A0AAV7LRP2_PLEWA</name>